<dbReference type="AlphaFoldDB" id="A0AAV9E6J7"/>
<dbReference type="Proteomes" id="UP001180020">
    <property type="component" value="Unassembled WGS sequence"/>
</dbReference>
<dbReference type="Pfam" id="PF00560">
    <property type="entry name" value="LRR_1"/>
    <property type="match status" value="7"/>
</dbReference>
<evidence type="ECO:0000256" key="14">
    <source>
        <dbReference type="ARBA" id="ARBA00023180"/>
    </source>
</evidence>
<evidence type="ECO:0000256" key="2">
    <source>
        <dbReference type="ARBA" id="ARBA00004236"/>
    </source>
</evidence>
<proteinExistence type="predicted"/>
<dbReference type="SMART" id="SM00369">
    <property type="entry name" value="LRR_TYP"/>
    <property type="match status" value="7"/>
</dbReference>
<dbReference type="FunFam" id="1.10.510.10:FF:000480">
    <property type="entry name" value="Pollen receptor-like kinase 1"/>
    <property type="match status" value="1"/>
</dbReference>
<name>A0AAV9E6J7_ACOCL</name>
<evidence type="ECO:0000256" key="16">
    <source>
        <dbReference type="SAM" id="SignalP"/>
    </source>
</evidence>
<dbReference type="GO" id="GO:0005524">
    <property type="term" value="F:ATP binding"/>
    <property type="evidence" value="ECO:0007669"/>
    <property type="project" value="UniProtKB-KW"/>
</dbReference>
<keyword evidence="5" id="KW-0433">Leucine-rich repeat</keyword>
<keyword evidence="3" id="KW-1003">Cell membrane</keyword>
<evidence type="ECO:0000256" key="7">
    <source>
        <dbReference type="ARBA" id="ARBA00022729"/>
    </source>
</evidence>
<evidence type="ECO:0000256" key="10">
    <source>
        <dbReference type="ARBA" id="ARBA00022840"/>
    </source>
</evidence>
<dbReference type="FunFam" id="3.80.10.10:FF:000041">
    <property type="entry name" value="LRR receptor-like serine/threonine-protein kinase ERECTA"/>
    <property type="match status" value="1"/>
</dbReference>
<evidence type="ECO:0000256" key="13">
    <source>
        <dbReference type="ARBA" id="ARBA00023170"/>
    </source>
</evidence>
<evidence type="ECO:0000256" key="15">
    <source>
        <dbReference type="SAM" id="MobiDB-lite"/>
    </source>
</evidence>
<dbReference type="EMBL" id="JAUJYO010000009">
    <property type="protein sequence ID" value="KAK1308912.1"/>
    <property type="molecule type" value="Genomic_DNA"/>
</dbReference>
<feature type="compositionally biased region" description="Basic and acidic residues" evidence="15">
    <location>
        <begin position="706"/>
        <end position="715"/>
    </location>
</feature>
<keyword evidence="10" id="KW-0067">ATP-binding</keyword>
<comment type="subcellular location">
    <subcellularLocation>
        <location evidence="2">Cell membrane</location>
    </subcellularLocation>
    <subcellularLocation>
        <location evidence="1">Membrane</location>
        <topology evidence="1">Single-pass membrane protein</topology>
    </subcellularLocation>
</comment>
<keyword evidence="19" id="KW-1185">Reference proteome</keyword>
<dbReference type="Gene3D" id="3.30.200.20">
    <property type="entry name" value="Phosphorylase Kinase, domain 1"/>
    <property type="match status" value="1"/>
</dbReference>
<evidence type="ECO:0000256" key="8">
    <source>
        <dbReference type="ARBA" id="ARBA00022737"/>
    </source>
</evidence>
<dbReference type="InterPro" id="IPR013210">
    <property type="entry name" value="LRR_N_plant-typ"/>
</dbReference>
<protein>
    <submittedName>
        <fullName evidence="18">Inactive receptor kinase</fullName>
    </submittedName>
</protein>
<dbReference type="InterPro" id="IPR053059">
    <property type="entry name" value="Inactive_SerThr-Kinase_ABA"/>
</dbReference>
<keyword evidence="14" id="KW-0325">Glycoprotein</keyword>
<dbReference type="Gene3D" id="1.10.510.10">
    <property type="entry name" value="Transferase(Phosphotransferase) domain 1"/>
    <property type="match status" value="1"/>
</dbReference>
<keyword evidence="4" id="KW-0597">Phosphoprotein</keyword>
<dbReference type="SUPFAM" id="SSF52047">
    <property type="entry name" value="RNI-like"/>
    <property type="match status" value="1"/>
</dbReference>
<evidence type="ECO:0000256" key="9">
    <source>
        <dbReference type="ARBA" id="ARBA00022741"/>
    </source>
</evidence>
<evidence type="ECO:0000256" key="4">
    <source>
        <dbReference type="ARBA" id="ARBA00022553"/>
    </source>
</evidence>
<dbReference type="FunFam" id="3.80.10.10:FF:000095">
    <property type="entry name" value="LRR receptor-like serine/threonine-protein kinase GSO1"/>
    <property type="match status" value="1"/>
</dbReference>
<keyword evidence="9" id="KW-0547">Nucleotide-binding</keyword>
<keyword evidence="12" id="KW-0472">Membrane</keyword>
<dbReference type="FunFam" id="3.30.200.20:FF:000486">
    <property type="entry name" value="Leucine-rich repeat receptor-like protein kinase"/>
    <property type="match status" value="1"/>
</dbReference>
<dbReference type="GO" id="GO:0005886">
    <property type="term" value="C:plasma membrane"/>
    <property type="evidence" value="ECO:0007669"/>
    <property type="project" value="UniProtKB-SubCell"/>
</dbReference>
<accession>A0AAV9E6J7</accession>
<keyword evidence="18" id="KW-0418">Kinase</keyword>
<feature type="domain" description="Protein kinase" evidence="17">
    <location>
        <begin position="787"/>
        <end position="1068"/>
    </location>
</feature>
<organism evidence="18 19">
    <name type="scientific">Acorus calamus</name>
    <name type="common">Sweet flag</name>
    <dbReference type="NCBI Taxonomy" id="4465"/>
    <lineage>
        <taxon>Eukaryota</taxon>
        <taxon>Viridiplantae</taxon>
        <taxon>Streptophyta</taxon>
        <taxon>Embryophyta</taxon>
        <taxon>Tracheophyta</taxon>
        <taxon>Spermatophyta</taxon>
        <taxon>Magnoliopsida</taxon>
        <taxon>Liliopsida</taxon>
        <taxon>Acoraceae</taxon>
        <taxon>Acorus</taxon>
    </lineage>
</organism>
<keyword evidence="13 18" id="KW-0675">Receptor</keyword>
<dbReference type="Pfam" id="PF13855">
    <property type="entry name" value="LRR_8"/>
    <property type="match status" value="1"/>
</dbReference>
<reference evidence="18" key="2">
    <citation type="submission" date="2023-06" db="EMBL/GenBank/DDBJ databases">
        <authorList>
            <person name="Ma L."/>
            <person name="Liu K.-W."/>
            <person name="Li Z."/>
            <person name="Hsiao Y.-Y."/>
            <person name="Qi Y."/>
            <person name="Fu T."/>
            <person name="Tang G."/>
            <person name="Zhang D."/>
            <person name="Sun W.-H."/>
            <person name="Liu D.-K."/>
            <person name="Li Y."/>
            <person name="Chen G.-Z."/>
            <person name="Liu X.-D."/>
            <person name="Liao X.-Y."/>
            <person name="Jiang Y.-T."/>
            <person name="Yu X."/>
            <person name="Hao Y."/>
            <person name="Huang J."/>
            <person name="Zhao X.-W."/>
            <person name="Ke S."/>
            <person name="Chen Y.-Y."/>
            <person name="Wu W.-L."/>
            <person name="Hsu J.-L."/>
            <person name="Lin Y.-F."/>
            <person name="Huang M.-D."/>
            <person name="Li C.-Y."/>
            <person name="Huang L."/>
            <person name="Wang Z.-W."/>
            <person name="Zhao X."/>
            <person name="Zhong W.-Y."/>
            <person name="Peng D.-H."/>
            <person name="Ahmad S."/>
            <person name="Lan S."/>
            <person name="Zhang J.-S."/>
            <person name="Tsai W.-C."/>
            <person name="Van De Peer Y."/>
            <person name="Liu Z.-J."/>
        </authorList>
    </citation>
    <scope>NUCLEOTIDE SEQUENCE</scope>
    <source>
        <strain evidence="18">CP</strain>
        <tissue evidence="18">Leaves</tissue>
    </source>
</reference>
<gene>
    <name evidence="18" type="ORF">QJS10_CPA09g00470</name>
</gene>
<keyword evidence="7 16" id="KW-0732">Signal</keyword>
<keyword evidence="11" id="KW-1133">Transmembrane helix</keyword>
<dbReference type="Pfam" id="PF08263">
    <property type="entry name" value="LRRNT_2"/>
    <property type="match status" value="1"/>
</dbReference>
<comment type="caution">
    <text evidence="18">The sequence shown here is derived from an EMBL/GenBank/DDBJ whole genome shotgun (WGS) entry which is preliminary data.</text>
</comment>
<keyword evidence="6" id="KW-0812">Transmembrane</keyword>
<dbReference type="InterPro" id="IPR000719">
    <property type="entry name" value="Prot_kinase_dom"/>
</dbReference>
<reference evidence="18" key="1">
    <citation type="journal article" date="2023" name="Nat. Commun.">
        <title>Diploid and tetraploid genomes of Acorus and the evolution of monocots.</title>
        <authorList>
            <person name="Ma L."/>
            <person name="Liu K.W."/>
            <person name="Li Z."/>
            <person name="Hsiao Y.Y."/>
            <person name="Qi Y."/>
            <person name="Fu T."/>
            <person name="Tang G.D."/>
            <person name="Zhang D."/>
            <person name="Sun W.H."/>
            <person name="Liu D.K."/>
            <person name="Li Y."/>
            <person name="Chen G.Z."/>
            <person name="Liu X.D."/>
            <person name="Liao X.Y."/>
            <person name="Jiang Y.T."/>
            <person name="Yu X."/>
            <person name="Hao Y."/>
            <person name="Huang J."/>
            <person name="Zhao X.W."/>
            <person name="Ke S."/>
            <person name="Chen Y.Y."/>
            <person name="Wu W.L."/>
            <person name="Hsu J.L."/>
            <person name="Lin Y.F."/>
            <person name="Huang M.D."/>
            <person name="Li C.Y."/>
            <person name="Huang L."/>
            <person name="Wang Z.W."/>
            <person name="Zhao X."/>
            <person name="Zhong W.Y."/>
            <person name="Peng D.H."/>
            <person name="Ahmad S."/>
            <person name="Lan S."/>
            <person name="Zhang J.S."/>
            <person name="Tsai W.C."/>
            <person name="Van de Peer Y."/>
            <person name="Liu Z.J."/>
        </authorList>
    </citation>
    <scope>NUCLEOTIDE SEQUENCE</scope>
    <source>
        <strain evidence="18">CP</strain>
    </source>
</reference>
<dbReference type="InterPro" id="IPR011009">
    <property type="entry name" value="Kinase-like_dom_sf"/>
</dbReference>
<feature type="region of interest" description="Disordered" evidence="15">
    <location>
        <begin position="706"/>
        <end position="745"/>
    </location>
</feature>
<dbReference type="InterPro" id="IPR032675">
    <property type="entry name" value="LRR_dom_sf"/>
</dbReference>
<evidence type="ECO:0000259" key="17">
    <source>
        <dbReference type="PROSITE" id="PS50011"/>
    </source>
</evidence>
<feature type="compositionally biased region" description="Polar residues" evidence="15">
    <location>
        <begin position="732"/>
        <end position="742"/>
    </location>
</feature>
<dbReference type="PANTHER" id="PTHR48003">
    <property type="entry name" value="OS07G0626500 PROTEIN"/>
    <property type="match status" value="1"/>
</dbReference>
<evidence type="ECO:0000256" key="6">
    <source>
        <dbReference type="ARBA" id="ARBA00022692"/>
    </source>
</evidence>
<dbReference type="Gene3D" id="3.80.10.10">
    <property type="entry name" value="Ribonuclease Inhibitor"/>
    <property type="match status" value="3"/>
</dbReference>
<dbReference type="Pfam" id="PF00069">
    <property type="entry name" value="Pkinase"/>
    <property type="match status" value="1"/>
</dbReference>
<sequence>MHLLLFLLLLLSSSSAAQPPLPSSDALSLLEFKKGILSDPLNLITSTWSPSFLSPSGCPLSWHGVVCDPSLPSASVVSLSLHNLSLSGDLKFSTLTSLSRLRNLSLSSNSLSGRLVPSLASLSSLVHLDLSRNLFYGPIPSRILTDLTNLNHLNLSFNRFSGWVPDAGFGKLQQLRALDLRCNELRGDLAPLVASMRSVEYVDLSGNLFYGGFPADPEDLTGLGNTLHYLNVSSNRLGGGFFSAAAMGKFRNLEVLDLGHNEFTGQMPVPFGALFSLRVFRLGDNQFYGPVPDELLGDSFHLTEVDLGLNGFTGSIGNITSTTLRVLNLSSNGLTGSLPLSLGNCVTVDLSGNGFGGDLSVMRSWGGDMLEFVDLSSNQLFGSLPNETLAFGKLSLLRLSNNSLEGALPLVLGSYPKLTVIDMSHNKLSGPILASFFTSSTLKDLNLSGNSFSGEIPIRGTRSSPDLLDLPSTAHLESLDLSGNSLSGPLAPEIGNLRKLRVLSLGKNSLSGEIPKEMEMLDGLQFLDLSNNEFEGSIPDNLPQSLEGLSLSNNDLSGTVPENLRRFPDSSFHPGNVRLILPGLVSSQNGGGGGALVNGGHSHPNSRRKVAIIVGSIGGVLFFVLCLMAYFKLRHIENHGENGFEGKTIGRDVMLRRFTHTNIFGPQRSIGSKPNSTSFSNSHLLTSASRSISGQKELLASEAVKRGYSEPREAASEPAMPGGADDRHPSSAWKSSPGSPLDSSPRFIEQCLSEQPVTLSVYSPDRLAGELFFLDSSLMFTGEELSRAPAEVLGRSSHGTSYKATLGNGHMLAVKWLRVGLVKRKKEFAKEAKRVGTIRHLHIISWRGYYWGPREQERLIISDYVDGDSLALHLYESTPRRYSPLAFSQRLKIAVDVARCLHFLHHDRGLPHGNLKPTNILLAGPDYTAQLTDYGLHRLMTPTGVAEQILNMGALGYRAPELANTPKPFPSFKADVYAFGVIVMELLTRRSAGDIISGQSGAVDLTDWVRMCAREGRGMECFDRDIMGLGEAPEAAEELLAVSLKCILPVDERPNMRTVYEDLCSITI</sequence>
<keyword evidence="8" id="KW-0677">Repeat</keyword>
<evidence type="ECO:0000313" key="18">
    <source>
        <dbReference type="EMBL" id="KAK1308912.1"/>
    </source>
</evidence>
<keyword evidence="18" id="KW-0808">Transferase</keyword>
<feature type="chain" id="PRO_5043608763" evidence="16">
    <location>
        <begin position="17"/>
        <end position="1068"/>
    </location>
</feature>
<dbReference type="InterPro" id="IPR001611">
    <property type="entry name" value="Leu-rich_rpt"/>
</dbReference>
<evidence type="ECO:0000313" key="19">
    <source>
        <dbReference type="Proteomes" id="UP001180020"/>
    </source>
</evidence>
<evidence type="ECO:0000256" key="12">
    <source>
        <dbReference type="ARBA" id="ARBA00023136"/>
    </source>
</evidence>
<evidence type="ECO:0000256" key="1">
    <source>
        <dbReference type="ARBA" id="ARBA00004167"/>
    </source>
</evidence>
<dbReference type="InterPro" id="IPR003591">
    <property type="entry name" value="Leu-rich_rpt_typical-subtyp"/>
</dbReference>
<feature type="signal peptide" evidence="16">
    <location>
        <begin position="1"/>
        <end position="16"/>
    </location>
</feature>
<dbReference type="SUPFAM" id="SSF56112">
    <property type="entry name" value="Protein kinase-like (PK-like)"/>
    <property type="match status" value="1"/>
</dbReference>
<evidence type="ECO:0000256" key="5">
    <source>
        <dbReference type="ARBA" id="ARBA00022614"/>
    </source>
</evidence>
<dbReference type="GO" id="GO:0004672">
    <property type="term" value="F:protein kinase activity"/>
    <property type="evidence" value="ECO:0007669"/>
    <property type="project" value="InterPro"/>
</dbReference>
<dbReference type="FunFam" id="3.80.10.10:FF:000383">
    <property type="entry name" value="Leucine-rich repeat receptor protein kinase EMS1"/>
    <property type="match status" value="1"/>
</dbReference>
<evidence type="ECO:0000256" key="11">
    <source>
        <dbReference type="ARBA" id="ARBA00022989"/>
    </source>
</evidence>
<dbReference type="PANTHER" id="PTHR48003:SF5">
    <property type="entry name" value="OS07G0626500 PROTEIN"/>
    <property type="match status" value="1"/>
</dbReference>
<dbReference type="PROSITE" id="PS50011">
    <property type="entry name" value="PROTEIN_KINASE_DOM"/>
    <property type="match status" value="1"/>
</dbReference>
<evidence type="ECO:0000256" key="3">
    <source>
        <dbReference type="ARBA" id="ARBA00022475"/>
    </source>
</evidence>